<comment type="caution">
    <text evidence="2">The sequence shown here is derived from an EMBL/GenBank/DDBJ whole genome shotgun (WGS) entry which is preliminary data.</text>
</comment>
<dbReference type="EMBL" id="MTKT01000797">
    <property type="protein sequence ID" value="OWM88412.1"/>
    <property type="molecule type" value="Genomic_DNA"/>
</dbReference>
<keyword evidence="1" id="KW-0812">Transmembrane</keyword>
<protein>
    <submittedName>
        <fullName evidence="2">Uncharacterized protein</fullName>
    </submittedName>
</protein>
<gene>
    <name evidence="2" type="ORF">CDL15_Pgr003824</name>
</gene>
<evidence type="ECO:0000313" key="3">
    <source>
        <dbReference type="Proteomes" id="UP000197138"/>
    </source>
</evidence>
<sequence>MGNVYVWLLSFFFLIALLLIIVFQVLPETTPDRCKQGIQHAQMGEKTTAVQARMLDLPALAVRLLVDLQCAGQS</sequence>
<dbReference type="Proteomes" id="UP000197138">
    <property type="component" value="Unassembled WGS sequence"/>
</dbReference>
<feature type="transmembrane region" description="Helical" evidence="1">
    <location>
        <begin position="6"/>
        <end position="26"/>
    </location>
</feature>
<evidence type="ECO:0000256" key="1">
    <source>
        <dbReference type="SAM" id="Phobius"/>
    </source>
</evidence>
<evidence type="ECO:0000313" key="2">
    <source>
        <dbReference type="EMBL" id="OWM88412.1"/>
    </source>
</evidence>
<name>A0A218XVV6_PUNGR</name>
<organism evidence="2 3">
    <name type="scientific">Punica granatum</name>
    <name type="common">Pomegranate</name>
    <dbReference type="NCBI Taxonomy" id="22663"/>
    <lineage>
        <taxon>Eukaryota</taxon>
        <taxon>Viridiplantae</taxon>
        <taxon>Streptophyta</taxon>
        <taxon>Embryophyta</taxon>
        <taxon>Tracheophyta</taxon>
        <taxon>Spermatophyta</taxon>
        <taxon>Magnoliopsida</taxon>
        <taxon>eudicotyledons</taxon>
        <taxon>Gunneridae</taxon>
        <taxon>Pentapetalae</taxon>
        <taxon>rosids</taxon>
        <taxon>malvids</taxon>
        <taxon>Myrtales</taxon>
        <taxon>Lythraceae</taxon>
        <taxon>Punica</taxon>
    </lineage>
</organism>
<keyword evidence="1" id="KW-0472">Membrane</keyword>
<accession>A0A218XVV6</accession>
<dbReference type="AlphaFoldDB" id="A0A218XVV6"/>
<reference evidence="3" key="1">
    <citation type="journal article" date="2017" name="Plant J.">
        <title>The pomegranate (Punica granatum L.) genome and the genomics of punicalagin biosynthesis.</title>
        <authorList>
            <person name="Qin G."/>
            <person name="Xu C."/>
            <person name="Ming R."/>
            <person name="Tang H."/>
            <person name="Guyot R."/>
            <person name="Kramer E.M."/>
            <person name="Hu Y."/>
            <person name="Yi X."/>
            <person name="Qi Y."/>
            <person name="Xu X."/>
            <person name="Gao Z."/>
            <person name="Pan H."/>
            <person name="Jian J."/>
            <person name="Tian Y."/>
            <person name="Yue Z."/>
            <person name="Xu Y."/>
        </authorList>
    </citation>
    <scope>NUCLEOTIDE SEQUENCE [LARGE SCALE GENOMIC DNA]</scope>
    <source>
        <strain evidence="3">cv. Dabenzi</strain>
    </source>
</reference>
<keyword evidence="1" id="KW-1133">Transmembrane helix</keyword>
<proteinExistence type="predicted"/>